<proteinExistence type="predicted"/>
<accession>A0A016W346</accession>
<dbReference type="Proteomes" id="UP000024635">
    <property type="component" value="Unassembled WGS sequence"/>
</dbReference>
<organism evidence="1 2">
    <name type="scientific">Ancylostoma ceylanicum</name>
    <dbReference type="NCBI Taxonomy" id="53326"/>
    <lineage>
        <taxon>Eukaryota</taxon>
        <taxon>Metazoa</taxon>
        <taxon>Ecdysozoa</taxon>
        <taxon>Nematoda</taxon>
        <taxon>Chromadorea</taxon>
        <taxon>Rhabditida</taxon>
        <taxon>Rhabditina</taxon>
        <taxon>Rhabditomorpha</taxon>
        <taxon>Strongyloidea</taxon>
        <taxon>Ancylostomatidae</taxon>
        <taxon>Ancylostomatinae</taxon>
        <taxon>Ancylostoma</taxon>
    </lineage>
</organism>
<comment type="caution">
    <text evidence="1">The sequence shown here is derived from an EMBL/GenBank/DDBJ whole genome shotgun (WGS) entry which is preliminary data.</text>
</comment>
<name>A0A016W346_9BILA</name>
<dbReference type="AlphaFoldDB" id="A0A016W346"/>
<evidence type="ECO:0000313" key="2">
    <source>
        <dbReference type="Proteomes" id="UP000024635"/>
    </source>
</evidence>
<sequence>MKAHTSITRASGLYATIRLTISLLPDRNVETGDIHLGNDVTFGNSKQHRIEKSMFKFCRIPQPSSFFPQEWS</sequence>
<keyword evidence="2" id="KW-1185">Reference proteome</keyword>
<evidence type="ECO:0000313" key="1">
    <source>
        <dbReference type="EMBL" id="EYC34284.1"/>
    </source>
</evidence>
<dbReference type="EMBL" id="JARK01001337">
    <property type="protein sequence ID" value="EYC34284.1"/>
    <property type="molecule type" value="Genomic_DNA"/>
</dbReference>
<gene>
    <name evidence="1" type="primary">Acey_s0001.g338</name>
    <name evidence="1" type="ORF">Y032_0001g338</name>
</gene>
<protein>
    <submittedName>
        <fullName evidence="1">Uncharacterized protein</fullName>
    </submittedName>
</protein>
<reference evidence="2" key="1">
    <citation type="journal article" date="2015" name="Nat. Genet.">
        <title>The genome and transcriptome of the zoonotic hookworm Ancylostoma ceylanicum identify infection-specific gene families.</title>
        <authorList>
            <person name="Schwarz E.M."/>
            <person name="Hu Y."/>
            <person name="Antoshechkin I."/>
            <person name="Miller M.M."/>
            <person name="Sternberg P.W."/>
            <person name="Aroian R.V."/>
        </authorList>
    </citation>
    <scope>NUCLEOTIDE SEQUENCE</scope>
    <source>
        <strain evidence="2">HY135</strain>
    </source>
</reference>